<dbReference type="EMBL" id="MGFS01000027">
    <property type="protein sequence ID" value="OGM10977.1"/>
    <property type="molecule type" value="Genomic_DNA"/>
</dbReference>
<dbReference type="Proteomes" id="UP000177053">
    <property type="component" value="Unassembled WGS sequence"/>
</dbReference>
<comment type="caution">
    <text evidence="1">The sequence shown here is derived from an EMBL/GenBank/DDBJ whole genome shotgun (WGS) entry which is preliminary data.</text>
</comment>
<reference evidence="1 2" key="1">
    <citation type="journal article" date="2016" name="Nat. Commun.">
        <title>Thousands of microbial genomes shed light on interconnected biogeochemical processes in an aquifer system.</title>
        <authorList>
            <person name="Anantharaman K."/>
            <person name="Brown C.T."/>
            <person name="Hug L.A."/>
            <person name="Sharon I."/>
            <person name="Castelle C.J."/>
            <person name="Probst A.J."/>
            <person name="Thomas B.C."/>
            <person name="Singh A."/>
            <person name="Wilkins M.J."/>
            <person name="Karaoz U."/>
            <person name="Brodie E.L."/>
            <person name="Williams K.H."/>
            <person name="Hubbard S.S."/>
            <person name="Banfield J.F."/>
        </authorList>
    </citation>
    <scope>NUCLEOTIDE SEQUENCE [LARGE SCALE GENOMIC DNA]</scope>
</reference>
<gene>
    <name evidence="1" type="ORF">A2Z22_03865</name>
</gene>
<evidence type="ECO:0000313" key="1">
    <source>
        <dbReference type="EMBL" id="OGM10977.1"/>
    </source>
</evidence>
<accession>A0A1F7X7E4</accession>
<dbReference type="AlphaFoldDB" id="A0A1F7X7E4"/>
<proteinExistence type="predicted"/>
<organism evidence="1 2">
    <name type="scientific">Candidatus Woesebacteria bacterium RBG_16_34_12</name>
    <dbReference type="NCBI Taxonomy" id="1802480"/>
    <lineage>
        <taxon>Bacteria</taxon>
        <taxon>Candidatus Woeseibacteriota</taxon>
    </lineage>
</organism>
<protein>
    <submittedName>
        <fullName evidence="1">Uncharacterized protein</fullName>
    </submittedName>
</protein>
<sequence length="552" mass="63654">MTEKDLSGSNVERNKSAEKISDLWGEMIILDANTGKAKSVYIGLDRQSRLTVSSDSKDVEAEAIRKHNQNKTRSATVDLRGKKVKRITPVLVGLAGIEVSETQSLADVGEEVVTFSYEMPLRIDDQFYDQETQEQTRPLPEILDLFKEGAQSFSEFRRTQDEKSRALLLLPDEEEGCYHVLFFNDPDRHLDSWSVVHDNLSKLADGINNIHDKAFNGVMASVEHNRDYKRTPQTIKDLYMLMVIADYYEKARKNGKWQRLLDRNKAALENYDPRSLILKPGKPAAPEKNTQRVARKTDSVIDKPTISEPGWRSFQVKYDPAAESMQLPEELDQRLAEIDQKIGNRNVKEDHTLEDAEEWLIQLRYEGVHNKTMDRESRIEYLKQIVSRLDEYRRVGLFRVSRALRDHEGKIFDANEQRRGLNKQLVYYFMEAEADVQLELLSIGFDLAEVGSGFRLIDETLVNVGNWHLSKVGYEYLKRLYDLGGKTSDLGVLRSIVSRFSNYLENGYARKAGVDHNFEGMFYNKPVWLSTIAELPYSELVDRLRDIEINRI</sequence>
<evidence type="ECO:0000313" key="2">
    <source>
        <dbReference type="Proteomes" id="UP000177053"/>
    </source>
</evidence>
<name>A0A1F7X7E4_9BACT</name>